<organism evidence="7 8">
    <name type="scientific">Pseudohalocynthiibacter aestuariivivens</name>
    <dbReference type="NCBI Taxonomy" id="1591409"/>
    <lineage>
        <taxon>Bacteria</taxon>
        <taxon>Pseudomonadati</taxon>
        <taxon>Pseudomonadota</taxon>
        <taxon>Alphaproteobacteria</taxon>
        <taxon>Rhodobacterales</taxon>
        <taxon>Paracoccaceae</taxon>
        <taxon>Pseudohalocynthiibacter</taxon>
    </lineage>
</organism>
<dbReference type="SUPFAM" id="SSF88946">
    <property type="entry name" value="Sigma2 domain of RNA polymerase sigma factors"/>
    <property type="match status" value="1"/>
</dbReference>
<dbReference type="InterPro" id="IPR013249">
    <property type="entry name" value="RNA_pol_sigma70_r4_t2"/>
</dbReference>
<keyword evidence="4" id="KW-0804">Transcription</keyword>
<feature type="domain" description="RNA polymerase sigma factor 70 region 4 type 2" evidence="6">
    <location>
        <begin position="99"/>
        <end position="150"/>
    </location>
</feature>
<accession>A0ABV5JHV8</accession>
<evidence type="ECO:0000256" key="3">
    <source>
        <dbReference type="ARBA" id="ARBA00023082"/>
    </source>
</evidence>
<dbReference type="RefSeq" id="WP_213888075.1">
    <property type="nucleotide sequence ID" value="NZ_JAGFNU010000002.1"/>
</dbReference>
<evidence type="ECO:0000256" key="2">
    <source>
        <dbReference type="ARBA" id="ARBA00023015"/>
    </source>
</evidence>
<dbReference type="Gene3D" id="1.10.10.10">
    <property type="entry name" value="Winged helix-like DNA-binding domain superfamily/Winged helix DNA-binding domain"/>
    <property type="match status" value="1"/>
</dbReference>
<dbReference type="PANTHER" id="PTHR43133">
    <property type="entry name" value="RNA POLYMERASE ECF-TYPE SIGMA FACTO"/>
    <property type="match status" value="1"/>
</dbReference>
<comment type="caution">
    <text evidence="7">The sequence shown here is derived from an EMBL/GenBank/DDBJ whole genome shotgun (WGS) entry which is preliminary data.</text>
</comment>
<evidence type="ECO:0000256" key="4">
    <source>
        <dbReference type="ARBA" id="ARBA00023163"/>
    </source>
</evidence>
<dbReference type="Proteomes" id="UP001589683">
    <property type="component" value="Unassembled WGS sequence"/>
</dbReference>
<keyword evidence="2" id="KW-0805">Transcription regulation</keyword>
<evidence type="ECO:0000313" key="7">
    <source>
        <dbReference type="EMBL" id="MFB9232278.1"/>
    </source>
</evidence>
<proteinExistence type="inferred from homology"/>
<sequence length="171" mass="18816">MPTEKNPTGKELTALMPALHRLARKIAPSKAIADDLMQEALLRVWTRIDAGEPIDELRPYLMTTLRNLSRRPARALSQLTDENMPCTMAEAPRRIATRDVLLALARLPEKDASLLVKVAFNGEGYAEVADVMGIPVGTIMSRVARARARLRADLDLPASHAVESLLEDEPA</sequence>
<evidence type="ECO:0000259" key="6">
    <source>
        <dbReference type="Pfam" id="PF08281"/>
    </source>
</evidence>
<protein>
    <submittedName>
        <fullName evidence="7">RNA polymerase sigma factor</fullName>
    </submittedName>
</protein>
<dbReference type="InterPro" id="IPR036388">
    <property type="entry name" value="WH-like_DNA-bd_sf"/>
</dbReference>
<evidence type="ECO:0000259" key="5">
    <source>
        <dbReference type="Pfam" id="PF04542"/>
    </source>
</evidence>
<evidence type="ECO:0000313" key="8">
    <source>
        <dbReference type="Proteomes" id="UP001589683"/>
    </source>
</evidence>
<dbReference type="InterPro" id="IPR007627">
    <property type="entry name" value="RNA_pol_sigma70_r2"/>
</dbReference>
<gene>
    <name evidence="7" type="ORF">ACFFUT_10835</name>
</gene>
<dbReference type="SUPFAM" id="SSF88659">
    <property type="entry name" value="Sigma3 and sigma4 domains of RNA polymerase sigma factors"/>
    <property type="match status" value="1"/>
</dbReference>
<dbReference type="InterPro" id="IPR013325">
    <property type="entry name" value="RNA_pol_sigma_r2"/>
</dbReference>
<dbReference type="InterPro" id="IPR014284">
    <property type="entry name" value="RNA_pol_sigma-70_dom"/>
</dbReference>
<keyword evidence="3" id="KW-0731">Sigma factor</keyword>
<evidence type="ECO:0000256" key="1">
    <source>
        <dbReference type="ARBA" id="ARBA00010641"/>
    </source>
</evidence>
<name>A0ABV5JHV8_9RHOB</name>
<dbReference type="Pfam" id="PF08281">
    <property type="entry name" value="Sigma70_r4_2"/>
    <property type="match status" value="1"/>
</dbReference>
<dbReference type="PANTHER" id="PTHR43133:SF25">
    <property type="entry name" value="RNA POLYMERASE SIGMA FACTOR RFAY-RELATED"/>
    <property type="match status" value="1"/>
</dbReference>
<dbReference type="NCBIfam" id="TIGR02937">
    <property type="entry name" value="sigma70-ECF"/>
    <property type="match status" value="1"/>
</dbReference>
<keyword evidence="8" id="KW-1185">Reference proteome</keyword>
<feature type="domain" description="RNA polymerase sigma-70 region 2" evidence="5">
    <location>
        <begin position="14"/>
        <end position="74"/>
    </location>
</feature>
<dbReference type="InterPro" id="IPR013324">
    <property type="entry name" value="RNA_pol_sigma_r3/r4-like"/>
</dbReference>
<dbReference type="InterPro" id="IPR039425">
    <property type="entry name" value="RNA_pol_sigma-70-like"/>
</dbReference>
<comment type="similarity">
    <text evidence="1">Belongs to the sigma-70 factor family. ECF subfamily.</text>
</comment>
<dbReference type="Gene3D" id="1.10.1740.10">
    <property type="match status" value="1"/>
</dbReference>
<reference evidence="7 8" key="1">
    <citation type="submission" date="2024-09" db="EMBL/GenBank/DDBJ databases">
        <authorList>
            <person name="Sun Q."/>
            <person name="Mori K."/>
        </authorList>
    </citation>
    <scope>NUCLEOTIDE SEQUENCE [LARGE SCALE GENOMIC DNA]</scope>
    <source>
        <strain evidence="7 8">CECT 8726</strain>
    </source>
</reference>
<dbReference type="EMBL" id="JBHMEA010000039">
    <property type="protein sequence ID" value="MFB9232278.1"/>
    <property type="molecule type" value="Genomic_DNA"/>
</dbReference>
<dbReference type="Pfam" id="PF04542">
    <property type="entry name" value="Sigma70_r2"/>
    <property type="match status" value="1"/>
</dbReference>